<accession>A0A834I9E2</accession>
<dbReference type="EMBL" id="JAACXV010010226">
    <property type="protein sequence ID" value="KAF7275494.1"/>
    <property type="molecule type" value="Genomic_DNA"/>
</dbReference>
<gene>
    <name evidence="2" type="ORF">GWI33_011663</name>
</gene>
<dbReference type="PANTHER" id="PTHR34595:SF7">
    <property type="entry name" value="SLL1039 PROTEIN"/>
    <property type="match status" value="1"/>
</dbReference>
<proteinExistence type="predicted"/>
<feature type="domain" description="Circularly permuted ATP-grasp type 2" evidence="1">
    <location>
        <begin position="64"/>
        <end position="118"/>
    </location>
</feature>
<dbReference type="SUPFAM" id="SSF56059">
    <property type="entry name" value="Glutathione synthetase ATP-binding domain-like"/>
    <property type="match status" value="1"/>
</dbReference>
<dbReference type="OrthoDB" id="8300327at2759"/>
<reference evidence="2" key="1">
    <citation type="submission" date="2020-08" db="EMBL/GenBank/DDBJ databases">
        <title>Genome sequencing and assembly of the red palm weevil Rhynchophorus ferrugineus.</title>
        <authorList>
            <person name="Dias G.B."/>
            <person name="Bergman C.M."/>
            <person name="Manee M."/>
        </authorList>
    </citation>
    <scope>NUCLEOTIDE SEQUENCE</scope>
    <source>
        <strain evidence="2">AA-2017</strain>
        <tissue evidence="2">Whole larva</tissue>
    </source>
</reference>
<comment type="caution">
    <text evidence="2">The sequence shown here is derived from an EMBL/GenBank/DDBJ whole genome shotgun (WGS) entry which is preliminary data.</text>
</comment>
<keyword evidence="3" id="KW-1185">Reference proteome</keyword>
<evidence type="ECO:0000313" key="3">
    <source>
        <dbReference type="Proteomes" id="UP000625711"/>
    </source>
</evidence>
<protein>
    <recommendedName>
        <fullName evidence="1">Circularly permuted ATP-grasp type 2 domain-containing protein</fullName>
    </recommendedName>
</protein>
<feature type="non-terminal residue" evidence="2">
    <location>
        <position position="119"/>
    </location>
</feature>
<dbReference type="AlphaFoldDB" id="A0A834I9E2"/>
<dbReference type="Proteomes" id="UP000625711">
    <property type="component" value="Unassembled WGS sequence"/>
</dbReference>
<organism evidence="2 3">
    <name type="scientific">Rhynchophorus ferrugineus</name>
    <name type="common">Red palm weevil</name>
    <name type="synonym">Curculio ferrugineus</name>
    <dbReference type="NCBI Taxonomy" id="354439"/>
    <lineage>
        <taxon>Eukaryota</taxon>
        <taxon>Metazoa</taxon>
        <taxon>Ecdysozoa</taxon>
        <taxon>Arthropoda</taxon>
        <taxon>Hexapoda</taxon>
        <taxon>Insecta</taxon>
        <taxon>Pterygota</taxon>
        <taxon>Neoptera</taxon>
        <taxon>Endopterygota</taxon>
        <taxon>Coleoptera</taxon>
        <taxon>Polyphaga</taxon>
        <taxon>Cucujiformia</taxon>
        <taxon>Curculionidae</taxon>
        <taxon>Dryophthorinae</taxon>
        <taxon>Rhynchophorus</taxon>
    </lineage>
</organism>
<dbReference type="PANTHER" id="PTHR34595">
    <property type="entry name" value="BLR5612 PROTEIN"/>
    <property type="match status" value="1"/>
</dbReference>
<evidence type="ECO:0000313" key="2">
    <source>
        <dbReference type="EMBL" id="KAF7275494.1"/>
    </source>
</evidence>
<evidence type="ECO:0000259" key="1">
    <source>
        <dbReference type="Pfam" id="PF14403"/>
    </source>
</evidence>
<sequence>MRHQDGTVREEFMMIQKWLSDKSLEEIEQLNDLAKQHFIDEGITFTVYGDDAGTERTIPFDIVPRIIEKKQWDIISAGCKQRVKALNAFLNDVYHEQAILKDSVIPAEQVLQHEAYQPW</sequence>
<dbReference type="InterPro" id="IPR025841">
    <property type="entry name" value="CP_ATPgrasp_2"/>
</dbReference>
<dbReference type="InterPro" id="IPR051680">
    <property type="entry name" value="ATP-dep_Glu-Cys_Ligase-2"/>
</dbReference>
<name>A0A834I9E2_RHYFE</name>
<dbReference type="Pfam" id="PF14403">
    <property type="entry name" value="CP_ATPgrasp_2"/>
    <property type="match status" value="1"/>
</dbReference>